<gene>
    <name evidence="3" type="ORF">CR513_60484</name>
</gene>
<evidence type="ECO:0000313" key="4">
    <source>
        <dbReference type="Proteomes" id="UP000257109"/>
    </source>
</evidence>
<dbReference type="Pfam" id="PF09133">
    <property type="entry name" value="SANTA"/>
    <property type="match status" value="1"/>
</dbReference>
<evidence type="ECO:0000313" key="3">
    <source>
        <dbReference type="EMBL" id="RDX61300.1"/>
    </source>
</evidence>
<feature type="non-terminal residue" evidence="3">
    <location>
        <position position="1"/>
    </location>
</feature>
<evidence type="ECO:0000256" key="1">
    <source>
        <dbReference type="SAM" id="MobiDB-lite"/>
    </source>
</evidence>
<dbReference type="EMBL" id="QJKJ01016221">
    <property type="protein sequence ID" value="RDX61300.1"/>
    <property type="molecule type" value="Genomic_DNA"/>
</dbReference>
<keyword evidence="4" id="KW-1185">Reference proteome</keyword>
<protein>
    <submittedName>
        <fullName evidence="3">Protein EMBRYO DEFECTIVE 1674</fullName>
    </submittedName>
</protein>
<organism evidence="3 4">
    <name type="scientific">Mucuna pruriens</name>
    <name type="common">Velvet bean</name>
    <name type="synonym">Dolichos pruriens</name>
    <dbReference type="NCBI Taxonomy" id="157652"/>
    <lineage>
        <taxon>Eukaryota</taxon>
        <taxon>Viridiplantae</taxon>
        <taxon>Streptophyta</taxon>
        <taxon>Embryophyta</taxon>
        <taxon>Tracheophyta</taxon>
        <taxon>Spermatophyta</taxon>
        <taxon>Magnoliopsida</taxon>
        <taxon>eudicotyledons</taxon>
        <taxon>Gunneridae</taxon>
        <taxon>Pentapetalae</taxon>
        <taxon>rosids</taxon>
        <taxon>fabids</taxon>
        <taxon>Fabales</taxon>
        <taxon>Fabaceae</taxon>
        <taxon>Papilionoideae</taxon>
        <taxon>50 kb inversion clade</taxon>
        <taxon>NPAAA clade</taxon>
        <taxon>indigoferoid/millettioid clade</taxon>
        <taxon>Phaseoleae</taxon>
        <taxon>Mucuna</taxon>
    </lineage>
</organism>
<name>A0A371E5J5_MUCPR</name>
<dbReference type="AlphaFoldDB" id="A0A371E5J5"/>
<sequence length="317" mass="34837">MAGSNSKSIPVPPKSLIFLHEWWLVKQRKGLAVGGVASDERERERVFLSTVIAEREEANVLHTQDGITILFRGFINTSRSCHNGVPSEVCQHFLVGFPHDWKKYSAHCFGDEDINAVADSSACSKKRDVDALPFSVCDNDFTKPQDSILSNSFLAPKKLCNGLGISFGNDSKQSESTDNMKCQLNTAASLNLSQLQGEKGTSDIAVESQAGNPLTGQSLMGMYDSNKCIGPYGKSAVKSPSSTKKIKKDQFSAYRKEKQRSRQKMALDASNSCNRMVTRSISKTSQTMSKEDEKATVASIISPVRRSPRLIICRTKV</sequence>
<dbReference type="Proteomes" id="UP000257109">
    <property type="component" value="Unassembled WGS sequence"/>
</dbReference>
<feature type="region of interest" description="Disordered" evidence="1">
    <location>
        <begin position="234"/>
        <end position="269"/>
    </location>
</feature>
<dbReference type="PANTHER" id="PTHR35311">
    <property type="entry name" value="KINETOCHORE-ASSOCIATED PROTEIN KNL-2 HOMOLOG"/>
    <property type="match status" value="1"/>
</dbReference>
<dbReference type="OrthoDB" id="118550at2759"/>
<reference evidence="3" key="1">
    <citation type="submission" date="2018-05" db="EMBL/GenBank/DDBJ databases">
        <title>Draft genome of Mucuna pruriens seed.</title>
        <authorList>
            <person name="Nnadi N.E."/>
            <person name="Vos R."/>
            <person name="Hasami M.H."/>
            <person name="Devisetty U.K."/>
            <person name="Aguiy J.C."/>
        </authorList>
    </citation>
    <scope>NUCLEOTIDE SEQUENCE [LARGE SCALE GENOMIC DNA]</scope>
    <source>
        <strain evidence="3">JCA_2017</strain>
    </source>
</reference>
<dbReference type="InterPro" id="IPR053090">
    <property type="entry name" value="Centromere_KNL-2_homolog"/>
</dbReference>
<feature type="domain" description="SANTA" evidence="2">
    <location>
        <begin position="17"/>
        <end position="104"/>
    </location>
</feature>
<proteinExistence type="predicted"/>
<dbReference type="PANTHER" id="PTHR35311:SF1">
    <property type="entry name" value="PROTEIN EMBRYO DEFECTIVE 1674"/>
    <property type="match status" value="1"/>
</dbReference>
<evidence type="ECO:0000259" key="2">
    <source>
        <dbReference type="Pfam" id="PF09133"/>
    </source>
</evidence>
<dbReference type="STRING" id="157652.A0A371E5J5"/>
<dbReference type="InterPro" id="IPR015216">
    <property type="entry name" value="SANTA"/>
</dbReference>
<accession>A0A371E5J5</accession>
<comment type="caution">
    <text evidence="3">The sequence shown here is derived from an EMBL/GenBank/DDBJ whole genome shotgun (WGS) entry which is preliminary data.</text>
</comment>